<feature type="transmembrane region" description="Helical" evidence="1">
    <location>
        <begin position="207"/>
        <end position="226"/>
    </location>
</feature>
<dbReference type="InterPro" id="IPR039447">
    <property type="entry name" value="UreH-like_TM_dom"/>
</dbReference>
<feature type="transmembrane region" description="Helical" evidence="1">
    <location>
        <begin position="173"/>
        <end position="195"/>
    </location>
</feature>
<evidence type="ECO:0000313" key="4">
    <source>
        <dbReference type="Proteomes" id="UP000662703"/>
    </source>
</evidence>
<feature type="transmembrane region" description="Helical" evidence="1">
    <location>
        <begin position="87"/>
        <end position="106"/>
    </location>
</feature>
<feature type="transmembrane region" description="Helical" evidence="1">
    <location>
        <begin position="60"/>
        <end position="81"/>
    </location>
</feature>
<dbReference type="RefSeq" id="WP_161385636.1">
    <property type="nucleotide sequence ID" value="NZ_ARXX01000103.1"/>
</dbReference>
<proteinExistence type="predicted"/>
<keyword evidence="1" id="KW-1133">Transmembrane helix</keyword>
<dbReference type="PANTHER" id="PTHR42208:SF1">
    <property type="entry name" value="HEAVY METAL TRANSPORTER"/>
    <property type="match status" value="1"/>
</dbReference>
<feature type="transmembrane region" description="Helical" evidence="1">
    <location>
        <begin position="12"/>
        <end position="39"/>
    </location>
</feature>
<dbReference type="Pfam" id="PF13386">
    <property type="entry name" value="DsbD_2"/>
    <property type="match status" value="1"/>
</dbReference>
<comment type="caution">
    <text evidence="3">The sequence shown here is derived from an EMBL/GenBank/DDBJ whole genome shotgun (WGS) entry which is preliminary data.</text>
</comment>
<dbReference type="Proteomes" id="UP000662703">
    <property type="component" value="Unassembled WGS sequence"/>
</dbReference>
<name>A0ABS0AWC0_9GAMM</name>
<dbReference type="EMBL" id="ARXX01000103">
    <property type="protein sequence ID" value="MBF5058422.1"/>
    <property type="molecule type" value="Genomic_DNA"/>
</dbReference>
<sequence length="246" mass="24963">MIEALLPLIGGAALLALAGMVHCVGMCGGIGTALTFAIPEPRRRGARLWAWQLLFAGGRVAGYTLLGALAGALGGQLLNLLPAGGPAWPALFSGLLMVLLAWHFLGNGGALRALERPGAALWRWLKPARAALIPVDRPYKALGLGLLWGLLPCGLVYSALLLAATAGGAGGGALVMLVFGAITVAPVAAAGVAGGQLRHLRGPGARRLAGVATLGLALWFLAQGLWLHSGALPLPFCGEASVPTFL</sequence>
<evidence type="ECO:0000313" key="3">
    <source>
        <dbReference type="EMBL" id="MBF5058422.1"/>
    </source>
</evidence>
<gene>
    <name evidence="3" type="ORF">Y5W_03716</name>
</gene>
<feature type="transmembrane region" description="Helical" evidence="1">
    <location>
        <begin position="146"/>
        <end position="167"/>
    </location>
</feature>
<dbReference type="PANTHER" id="PTHR42208">
    <property type="entry name" value="HEAVY METAL TRANSPORTER-RELATED"/>
    <property type="match status" value="1"/>
</dbReference>
<reference evidence="3 4" key="1">
    <citation type="submission" date="2012-09" db="EMBL/GenBank/DDBJ databases">
        <title>Genome Sequence of alkane-degrading Bacterium Alcanivorax sp. 521-1.</title>
        <authorList>
            <person name="Lai Q."/>
            <person name="Shao Z."/>
        </authorList>
    </citation>
    <scope>NUCLEOTIDE SEQUENCE [LARGE SCALE GENOMIC DNA]</scope>
    <source>
        <strain evidence="3 4">521-1</strain>
    </source>
</reference>
<protein>
    <recommendedName>
        <fullName evidence="2">Urease accessory protein UreH-like transmembrane domain-containing protein</fullName>
    </recommendedName>
</protein>
<feature type="domain" description="Urease accessory protein UreH-like transmembrane" evidence="2">
    <location>
        <begin position="12"/>
        <end position="218"/>
    </location>
</feature>
<keyword evidence="4" id="KW-1185">Reference proteome</keyword>
<keyword evidence="1" id="KW-0812">Transmembrane</keyword>
<accession>A0ABS0AWC0</accession>
<evidence type="ECO:0000256" key="1">
    <source>
        <dbReference type="SAM" id="Phobius"/>
    </source>
</evidence>
<keyword evidence="1" id="KW-0472">Membrane</keyword>
<evidence type="ECO:0000259" key="2">
    <source>
        <dbReference type="Pfam" id="PF13386"/>
    </source>
</evidence>
<organism evidence="3 4">
    <name type="scientific">Alloalcanivorax profundimaris</name>
    <dbReference type="NCBI Taxonomy" id="2735259"/>
    <lineage>
        <taxon>Bacteria</taxon>
        <taxon>Pseudomonadati</taxon>
        <taxon>Pseudomonadota</taxon>
        <taxon>Gammaproteobacteria</taxon>
        <taxon>Oceanospirillales</taxon>
        <taxon>Alcanivoracaceae</taxon>
        <taxon>Alloalcanivorax</taxon>
    </lineage>
</organism>